<dbReference type="Proteomes" id="UP001222800">
    <property type="component" value="Chromosome"/>
</dbReference>
<dbReference type="Gene3D" id="3.40.1080.10">
    <property type="entry name" value="Glutaconate Coenzyme A-transferase"/>
    <property type="match status" value="1"/>
</dbReference>
<dbReference type="InterPro" id="IPR037171">
    <property type="entry name" value="NagB/RpiA_transferase-like"/>
</dbReference>
<protein>
    <submittedName>
        <fullName evidence="2">3-oxoacid CoA-transferase subunit A</fullName>
    </submittedName>
</protein>
<dbReference type="Pfam" id="PF01144">
    <property type="entry name" value="CoA_trans"/>
    <property type="match status" value="1"/>
</dbReference>
<dbReference type="InterPro" id="IPR012792">
    <property type="entry name" value="3-oxoacid_CoA-transf_A"/>
</dbReference>
<dbReference type="PANTHER" id="PTHR13707">
    <property type="entry name" value="KETOACID-COENZYME A TRANSFERASE"/>
    <property type="match status" value="1"/>
</dbReference>
<reference evidence="2 3" key="1">
    <citation type="submission" date="2023-03" db="EMBL/GenBank/DDBJ databases">
        <title>Complete genome sequence of Tepidibacter sp. SWIR-1, isolated from a deep-sea hydrothermal vent.</title>
        <authorList>
            <person name="Li X."/>
        </authorList>
    </citation>
    <scope>NUCLEOTIDE SEQUENCE [LARGE SCALE GENOMIC DNA]</scope>
    <source>
        <strain evidence="2 3">SWIR-1</strain>
    </source>
</reference>
<accession>A0ABY8EH49</accession>
<dbReference type="EMBL" id="CP120733">
    <property type="protein sequence ID" value="WFD12272.1"/>
    <property type="molecule type" value="Genomic_DNA"/>
</dbReference>
<evidence type="ECO:0000313" key="2">
    <source>
        <dbReference type="EMBL" id="WFD12272.1"/>
    </source>
</evidence>
<dbReference type="RefSeq" id="WP_277734595.1">
    <property type="nucleotide sequence ID" value="NZ_CP120733.1"/>
</dbReference>
<dbReference type="PROSITE" id="PS51257">
    <property type="entry name" value="PROKAR_LIPOPROTEIN"/>
    <property type="match status" value="1"/>
</dbReference>
<dbReference type="PANTHER" id="PTHR13707:SF60">
    <property type="entry name" value="ACETATE COA-TRANSFERASE SUBUNIT ALPHA"/>
    <property type="match status" value="1"/>
</dbReference>
<evidence type="ECO:0000256" key="1">
    <source>
        <dbReference type="ARBA" id="ARBA00022679"/>
    </source>
</evidence>
<dbReference type="SUPFAM" id="SSF100950">
    <property type="entry name" value="NagB/RpiA/CoA transferase-like"/>
    <property type="match status" value="1"/>
</dbReference>
<organism evidence="2 3">
    <name type="scientific">Tepidibacter hydrothermalis</name>
    <dbReference type="NCBI Taxonomy" id="3036126"/>
    <lineage>
        <taxon>Bacteria</taxon>
        <taxon>Bacillati</taxon>
        <taxon>Bacillota</taxon>
        <taxon>Clostridia</taxon>
        <taxon>Peptostreptococcales</taxon>
        <taxon>Peptostreptococcaceae</taxon>
        <taxon>Tepidibacter</taxon>
    </lineage>
</organism>
<evidence type="ECO:0000313" key="3">
    <source>
        <dbReference type="Proteomes" id="UP001222800"/>
    </source>
</evidence>
<keyword evidence="1" id="KW-0808">Transferase</keyword>
<dbReference type="InterPro" id="IPR004165">
    <property type="entry name" value="CoA_trans_fam_I"/>
</dbReference>
<keyword evidence="3" id="KW-1185">Reference proteome</keyword>
<dbReference type="NCBIfam" id="TIGR02429">
    <property type="entry name" value="pcaI_scoA_fam"/>
    <property type="match status" value="1"/>
</dbReference>
<name>A0ABY8EH49_9FIRM</name>
<gene>
    <name evidence="2" type="ORF">P4S50_09345</name>
</gene>
<sequence>MSKIMDMKEAISKYVKPGNSIMFGGFLGCNTPLKAVDEIVNQRIGDLTVISTVNSFVDSDIGILFNNNLVNKFVGSHIGTNPTVIKQYQSGQIDVEFFPQGTLIEKIRAKGAGLGGVITPTGVGTLMEEGKQKLTLDNKEYLLETPLGSDVTIIKGCKADKMGNVVYKGTPNANPIMAMAGNITIAEVEEIVEVGELKPTEIGTQAIFVDAICLGYDSNTYRDRTREMCKRVGIYK</sequence>
<proteinExistence type="predicted"/>
<dbReference type="SMART" id="SM00882">
    <property type="entry name" value="CoA_trans"/>
    <property type="match status" value="1"/>
</dbReference>